<accession>G4TL38</accession>
<evidence type="ECO:0000259" key="2">
    <source>
        <dbReference type="Pfam" id="PF14622"/>
    </source>
</evidence>
<dbReference type="GO" id="GO:0032543">
    <property type="term" value="P:mitochondrial translation"/>
    <property type="evidence" value="ECO:0007669"/>
    <property type="project" value="InterPro"/>
</dbReference>
<dbReference type="PANTHER" id="PTHR28160">
    <property type="entry name" value="54S RIBOSOMAL PROTEIN L15, MITOCHONDRIAL"/>
    <property type="match status" value="1"/>
</dbReference>
<dbReference type="GO" id="GO:0004525">
    <property type="term" value="F:ribonuclease III activity"/>
    <property type="evidence" value="ECO:0007669"/>
    <property type="project" value="InterPro"/>
</dbReference>
<dbReference type="InParanoid" id="G4TL38"/>
<protein>
    <recommendedName>
        <fullName evidence="2">RNase III domain-containing protein</fullName>
    </recommendedName>
</protein>
<dbReference type="eggNOG" id="ENOG502SE0R">
    <property type="taxonomic scope" value="Eukaryota"/>
</dbReference>
<dbReference type="InterPro" id="IPR000999">
    <property type="entry name" value="RNase_III_dom"/>
</dbReference>
<evidence type="ECO:0000256" key="1">
    <source>
        <dbReference type="SAM" id="MobiDB-lite"/>
    </source>
</evidence>
<comment type="caution">
    <text evidence="3">The sequence shown here is derived from an EMBL/GenBank/DDBJ whole genome shotgun (WGS) entry which is preliminary data.</text>
</comment>
<name>G4TL38_SERID</name>
<evidence type="ECO:0000313" key="3">
    <source>
        <dbReference type="EMBL" id="CCA72036.1"/>
    </source>
</evidence>
<dbReference type="GO" id="GO:0006396">
    <property type="term" value="P:RNA processing"/>
    <property type="evidence" value="ECO:0007669"/>
    <property type="project" value="InterPro"/>
</dbReference>
<organism evidence="3 4">
    <name type="scientific">Serendipita indica (strain DSM 11827)</name>
    <name type="common">Root endophyte fungus</name>
    <name type="synonym">Piriformospora indica</name>
    <dbReference type="NCBI Taxonomy" id="1109443"/>
    <lineage>
        <taxon>Eukaryota</taxon>
        <taxon>Fungi</taxon>
        <taxon>Dikarya</taxon>
        <taxon>Basidiomycota</taxon>
        <taxon>Agaricomycotina</taxon>
        <taxon>Agaricomycetes</taxon>
        <taxon>Sebacinales</taxon>
        <taxon>Serendipitaceae</taxon>
        <taxon>Serendipita</taxon>
    </lineage>
</organism>
<dbReference type="GO" id="GO:0005762">
    <property type="term" value="C:mitochondrial large ribosomal subunit"/>
    <property type="evidence" value="ECO:0007669"/>
    <property type="project" value="InterPro"/>
</dbReference>
<evidence type="ECO:0000313" key="4">
    <source>
        <dbReference type="Proteomes" id="UP000007148"/>
    </source>
</evidence>
<dbReference type="OrthoDB" id="2281895at2759"/>
<keyword evidence="4" id="KW-1185">Reference proteome</keyword>
<dbReference type="Pfam" id="PF14622">
    <property type="entry name" value="Ribonucleas_3_3"/>
    <property type="match status" value="1"/>
</dbReference>
<dbReference type="EMBL" id="CAFZ01000145">
    <property type="protein sequence ID" value="CCA72036.1"/>
    <property type="molecule type" value="Genomic_DNA"/>
</dbReference>
<sequence>MNIVSKKSLIHRTASCATVSSPRRTQPRSSFSTPLAKRSFASSSRVNGWAPARTLDRHHPPAPTDNKKVVEHLRATFPPLEFPEDVALRIITHSSWKGGAEGHNARLAFIGRRVMECYLNLFLHSQTDSGLAKPHLFNRIGYDELAKKILDTHVLGEFVGSAWQLERIMRWVPSHTNDPSRTMWSSGLYRVRGTTVEALLGGVFHHFGGVVAHRLFHTRILPHLAAAKMLPIPDSIRAGMQDASKMYGGADASLTSDRIS</sequence>
<dbReference type="SUPFAM" id="SSF69065">
    <property type="entry name" value="RNase III domain-like"/>
    <property type="match status" value="1"/>
</dbReference>
<gene>
    <name evidence="3" type="ORF">PIIN_05971</name>
</gene>
<dbReference type="AlphaFoldDB" id="G4TL38"/>
<proteinExistence type="predicted"/>
<dbReference type="InterPro" id="IPR036389">
    <property type="entry name" value="RNase_III_sf"/>
</dbReference>
<feature type="compositionally biased region" description="Polar residues" evidence="1">
    <location>
        <begin position="15"/>
        <end position="33"/>
    </location>
</feature>
<dbReference type="InterPro" id="IPR040030">
    <property type="entry name" value="Ribosomal_mL57"/>
</dbReference>
<dbReference type="OMA" id="LERIMRW"/>
<dbReference type="PANTHER" id="PTHR28160:SF1">
    <property type="entry name" value="LARGE RIBOSOMAL SUBUNIT PROTEIN ML57"/>
    <property type="match status" value="1"/>
</dbReference>
<feature type="region of interest" description="Disordered" evidence="1">
    <location>
        <begin position="15"/>
        <end position="44"/>
    </location>
</feature>
<dbReference type="Gene3D" id="1.10.1520.10">
    <property type="entry name" value="Ribonuclease III domain"/>
    <property type="match status" value="1"/>
</dbReference>
<feature type="domain" description="RNase III" evidence="2">
    <location>
        <begin position="85"/>
        <end position="223"/>
    </location>
</feature>
<dbReference type="GO" id="GO:0003735">
    <property type="term" value="F:structural constituent of ribosome"/>
    <property type="evidence" value="ECO:0007669"/>
    <property type="project" value="InterPro"/>
</dbReference>
<reference evidence="3 4" key="1">
    <citation type="journal article" date="2011" name="PLoS Pathog.">
        <title>Endophytic Life Strategies Decoded by Genome and Transcriptome Analyses of the Mutualistic Root Symbiont Piriformospora indica.</title>
        <authorList>
            <person name="Zuccaro A."/>
            <person name="Lahrmann U."/>
            <person name="Guldener U."/>
            <person name="Langen G."/>
            <person name="Pfiffi S."/>
            <person name="Biedenkopf D."/>
            <person name="Wong P."/>
            <person name="Samans B."/>
            <person name="Grimm C."/>
            <person name="Basiewicz M."/>
            <person name="Murat C."/>
            <person name="Martin F."/>
            <person name="Kogel K.H."/>
        </authorList>
    </citation>
    <scope>NUCLEOTIDE SEQUENCE [LARGE SCALE GENOMIC DNA]</scope>
    <source>
        <strain evidence="3 4">DSM 11827</strain>
    </source>
</reference>
<dbReference type="HOGENOM" id="CLU_073894_1_0_1"/>
<dbReference type="Proteomes" id="UP000007148">
    <property type="component" value="Unassembled WGS sequence"/>
</dbReference>